<dbReference type="Pfam" id="PF11998">
    <property type="entry name" value="DUF3493"/>
    <property type="match status" value="1"/>
</dbReference>
<dbReference type="InterPro" id="IPR021883">
    <property type="entry name" value="LPA1-like"/>
</dbReference>
<feature type="transmembrane region" description="Helical" evidence="2">
    <location>
        <begin position="187"/>
        <end position="204"/>
    </location>
</feature>
<evidence type="ECO:0000313" key="4">
    <source>
        <dbReference type="RefSeq" id="XP_022935311.1"/>
    </source>
</evidence>
<organism evidence="3 4">
    <name type="scientific">Cucurbita moschata</name>
    <name type="common">Winter crookneck squash</name>
    <name type="synonym">Cucurbita pepo var. moschata</name>
    <dbReference type="NCBI Taxonomy" id="3662"/>
    <lineage>
        <taxon>Eukaryota</taxon>
        <taxon>Viridiplantae</taxon>
        <taxon>Streptophyta</taxon>
        <taxon>Embryophyta</taxon>
        <taxon>Tracheophyta</taxon>
        <taxon>Spermatophyta</taxon>
        <taxon>Magnoliopsida</taxon>
        <taxon>eudicotyledons</taxon>
        <taxon>Gunneridae</taxon>
        <taxon>Pentapetalae</taxon>
        <taxon>rosids</taxon>
        <taxon>fabids</taxon>
        <taxon>Cucurbitales</taxon>
        <taxon>Cucurbitaceae</taxon>
        <taxon>Cucurbiteae</taxon>
        <taxon>Cucurbita</taxon>
    </lineage>
</organism>
<keyword evidence="2" id="KW-0472">Membrane</keyword>
<dbReference type="PANTHER" id="PTHR35498:SF4">
    <property type="entry name" value="PROTEIN LOW PSII ACCUMULATION 1, CHLOROPLASTIC"/>
    <property type="match status" value="1"/>
</dbReference>
<dbReference type="InterPro" id="IPR019734">
    <property type="entry name" value="TPR_rpt"/>
</dbReference>
<keyword evidence="3" id="KW-1185">Reference proteome</keyword>
<keyword evidence="1" id="KW-0802">TPR repeat</keyword>
<dbReference type="SMART" id="SM00028">
    <property type="entry name" value="TPR"/>
    <property type="match status" value="1"/>
</dbReference>
<protein>
    <submittedName>
        <fullName evidence="4">Protein LOW PSII ACCUMULATION 1, chloroplastic</fullName>
    </submittedName>
</protein>
<feature type="transmembrane region" description="Helical" evidence="2">
    <location>
        <begin position="224"/>
        <end position="243"/>
    </location>
</feature>
<accession>A0A6J1F472</accession>
<evidence type="ECO:0000313" key="3">
    <source>
        <dbReference type="Proteomes" id="UP000504609"/>
    </source>
</evidence>
<gene>
    <name evidence="4" type="primary">LOC111442233</name>
</gene>
<dbReference type="AlphaFoldDB" id="A0A6J1F472"/>
<dbReference type="InterPro" id="IPR011990">
    <property type="entry name" value="TPR-like_helical_dom_sf"/>
</dbReference>
<dbReference type="RefSeq" id="XP_022935311.1">
    <property type="nucleotide sequence ID" value="XM_023079543.1"/>
</dbReference>
<dbReference type="PROSITE" id="PS50005">
    <property type="entry name" value="TPR"/>
    <property type="match status" value="1"/>
</dbReference>
<evidence type="ECO:0000256" key="2">
    <source>
        <dbReference type="SAM" id="Phobius"/>
    </source>
</evidence>
<keyword evidence="2" id="KW-1133">Transmembrane helix</keyword>
<dbReference type="NCBIfam" id="NF047558">
    <property type="entry name" value="TPR_END_plus"/>
    <property type="match status" value="1"/>
</dbReference>
<feature type="repeat" description="TPR" evidence="1">
    <location>
        <begin position="60"/>
        <end position="93"/>
    </location>
</feature>
<dbReference type="GeneID" id="111442233"/>
<proteinExistence type="predicted"/>
<dbReference type="KEGG" id="cmos:111442233"/>
<dbReference type="PANTHER" id="PTHR35498">
    <property type="entry name" value="PROTEIN LOW PSII ACCUMULATION 1, CHLOROPLASTIC"/>
    <property type="match status" value="1"/>
</dbReference>
<dbReference type="GO" id="GO:0009507">
    <property type="term" value="C:chloroplast"/>
    <property type="evidence" value="ECO:0007669"/>
    <property type="project" value="TreeGrafter"/>
</dbReference>
<dbReference type="FunFam" id="1.25.40.10:FF:000290">
    <property type="entry name" value="Protein LOW PSII ACCUMULATION 1, chloroplastic"/>
    <property type="match status" value="1"/>
</dbReference>
<sequence>MALGMATLPVFHQLLTLSNPKSATILRQRLPTSNSQRAFHVSILCCSSTSQSPEANVESAESSVNLGLQLFSKGRVKEALVQFEAALDMNPNPMEAQAALYNKACCHAYRGEGKKAADCLRVALREYDLKFGTILNDPDLASFRALPEFKELQEEARMGGEDIGYGFRRDLKLISEVQAPFRGVRRFFYVALSAAAGISLLFNLPRLFRAIQGGNEAPDVWETVGNLAVNVGGIVVFVALFLWDNKKEEEQLAQISRNETLSRLPLRLSTNRVVELVQLRDTVRPVILAGKKETVSSAIQKAERFRTELLRRGVLLVPVIWREGRETRMEKKGFGAPAPAGSAALPSIGEDFEKRAQSITAKSKLKAEIRFRADVISPAEWESWIRDQQKSEGVTPGEDVYIILRLDGRVRRSGRGMPDWQKIIEELPPMDALLSKLER</sequence>
<dbReference type="Proteomes" id="UP000504609">
    <property type="component" value="Unplaced"/>
</dbReference>
<name>A0A6J1F472_CUCMO</name>
<dbReference type="Gene3D" id="1.25.40.10">
    <property type="entry name" value="Tetratricopeptide repeat domain"/>
    <property type="match status" value="1"/>
</dbReference>
<reference evidence="4" key="1">
    <citation type="submission" date="2025-08" db="UniProtKB">
        <authorList>
            <consortium name="RefSeq"/>
        </authorList>
    </citation>
    <scope>IDENTIFICATION</scope>
    <source>
        <tissue evidence="4">Young leaves</tissue>
    </source>
</reference>
<dbReference type="GO" id="GO:0010270">
    <property type="term" value="P:photosystem II oxygen evolving complex assembly"/>
    <property type="evidence" value="ECO:0007669"/>
    <property type="project" value="TreeGrafter"/>
</dbReference>
<keyword evidence="2" id="KW-0812">Transmembrane</keyword>
<evidence type="ECO:0000256" key="1">
    <source>
        <dbReference type="PROSITE-ProRule" id="PRU00339"/>
    </source>
</evidence>
<dbReference type="SUPFAM" id="SSF48452">
    <property type="entry name" value="TPR-like"/>
    <property type="match status" value="1"/>
</dbReference>